<dbReference type="Proteomes" id="UP001500831">
    <property type="component" value="Unassembled WGS sequence"/>
</dbReference>
<gene>
    <name evidence="2" type="ORF">GCM10010517_20140</name>
</gene>
<dbReference type="InterPro" id="IPR031165">
    <property type="entry name" value="GNAT_YJDJ"/>
</dbReference>
<dbReference type="PANTHER" id="PTHR31435:SF10">
    <property type="entry name" value="BSR4717 PROTEIN"/>
    <property type="match status" value="1"/>
</dbReference>
<dbReference type="PROSITE" id="PS51729">
    <property type="entry name" value="GNAT_YJDJ"/>
    <property type="match status" value="1"/>
</dbReference>
<protein>
    <submittedName>
        <fullName evidence="2">GNAT family N-acetyltransferase</fullName>
    </submittedName>
</protein>
<comment type="caution">
    <text evidence="2">The sequence shown here is derived from an EMBL/GenBank/DDBJ whole genome shotgun (WGS) entry which is preliminary data.</text>
</comment>
<dbReference type="EMBL" id="BAAAVI010000011">
    <property type="protein sequence ID" value="GAA2861478.1"/>
    <property type="molecule type" value="Genomic_DNA"/>
</dbReference>
<keyword evidence="3" id="KW-1185">Reference proteome</keyword>
<name>A0ABP6IA59_9ACTN</name>
<dbReference type="PANTHER" id="PTHR31435">
    <property type="entry name" value="PROTEIN NATD1"/>
    <property type="match status" value="1"/>
</dbReference>
<proteinExistence type="predicted"/>
<dbReference type="InterPro" id="IPR045057">
    <property type="entry name" value="Gcn5-rel_NAT"/>
</dbReference>
<reference evidence="3" key="1">
    <citation type="journal article" date="2019" name="Int. J. Syst. Evol. Microbiol.">
        <title>The Global Catalogue of Microorganisms (GCM) 10K type strain sequencing project: providing services to taxonomists for standard genome sequencing and annotation.</title>
        <authorList>
            <consortium name="The Broad Institute Genomics Platform"/>
            <consortium name="The Broad Institute Genome Sequencing Center for Infectious Disease"/>
            <person name="Wu L."/>
            <person name="Ma J."/>
        </authorList>
    </citation>
    <scope>NUCLEOTIDE SEQUENCE [LARGE SCALE GENOMIC DNA]</scope>
    <source>
        <strain evidence="3">JCM 6242</strain>
    </source>
</reference>
<evidence type="ECO:0000313" key="3">
    <source>
        <dbReference type="Proteomes" id="UP001500831"/>
    </source>
</evidence>
<accession>A0ABP6IA59</accession>
<dbReference type="Gene3D" id="3.40.630.30">
    <property type="match status" value="1"/>
</dbReference>
<dbReference type="RefSeq" id="WP_344969950.1">
    <property type="nucleotide sequence ID" value="NZ_BAAAVI010000011.1"/>
</dbReference>
<dbReference type="Pfam" id="PF14542">
    <property type="entry name" value="Acetyltransf_CG"/>
    <property type="match status" value="1"/>
</dbReference>
<dbReference type="SUPFAM" id="SSF55729">
    <property type="entry name" value="Acyl-CoA N-acyltransferases (Nat)"/>
    <property type="match status" value="1"/>
</dbReference>
<evidence type="ECO:0000313" key="2">
    <source>
        <dbReference type="EMBL" id="GAA2861478.1"/>
    </source>
</evidence>
<sequence length="107" mass="11622">MADNDIKVSDNPGASRFEILVDGEIAGFAAYRLRAGKIIFTHTEIASEFEGKGLGSRLAVGALDAGRSAGRSVVPLCPFIAGYIRRHPEYRDLVPDHYADLLEEETS</sequence>
<dbReference type="InterPro" id="IPR016181">
    <property type="entry name" value="Acyl_CoA_acyltransferase"/>
</dbReference>
<organism evidence="2 3">
    <name type="scientific">Streptosporangium fragile</name>
    <dbReference type="NCBI Taxonomy" id="46186"/>
    <lineage>
        <taxon>Bacteria</taxon>
        <taxon>Bacillati</taxon>
        <taxon>Actinomycetota</taxon>
        <taxon>Actinomycetes</taxon>
        <taxon>Streptosporangiales</taxon>
        <taxon>Streptosporangiaceae</taxon>
        <taxon>Streptosporangium</taxon>
    </lineage>
</organism>
<evidence type="ECO:0000259" key="1">
    <source>
        <dbReference type="PROSITE" id="PS51729"/>
    </source>
</evidence>
<feature type="domain" description="N-acetyltransferase" evidence="1">
    <location>
        <begin position="9"/>
        <end position="95"/>
    </location>
</feature>